<accession>A0ABM7Q142</accession>
<gene>
    <name evidence="3" type="ORF">SCMU_41260</name>
</gene>
<evidence type="ECO:0000313" key="4">
    <source>
        <dbReference type="Proteomes" id="UP001319861"/>
    </source>
</evidence>
<evidence type="ECO:0000313" key="3">
    <source>
        <dbReference type="EMBL" id="BCT78284.1"/>
    </source>
</evidence>
<feature type="chain" id="PRO_5046100727" description="GlcNAc-PI de-N-acetylase" evidence="2">
    <location>
        <begin position="30"/>
        <end position="285"/>
    </location>
</feature>
<feature type="signal peptide" evidence="2">
    <location>
        <begin position="1"/>
        <end position="29"/>
    </location>
</feature>
<dbReference type="Proteomes" id="UP001319861">
    <property type="component" value="Chromosome"/>
</dbReference>
<dbReference type="PANTHER" id="PTHR12993">
    <property type="entry name" value="N-ACETYLGLUCOSAMINYL-PHOSPHATIDYLINOSITOL DE-N-ACETYLASE-RELATED"/>
    <property type="match status" value="1"/>
</dbReference>
<organism evidence="3 4">
    <name type="scientific">Sinomonas cyclohexanicum</name>
    <name type="common">Corynebacterium cyclohexanicum</name>
    <dbReference type="NCBI Taxonomy" id="322009"/>
    <lineage>
        <taxon>Bacteria</taxon>
        <taxon>Bacillati</taxon>
        <taxon>Actinomycetota</taxon>
        <taxon>Actinomycetes</taxon>
        <taxon>Micrococcales</taxon>
        <taxon>Micrococcaceae</taxon>
        <taxon>Sinomonas</taxon>
    </lineage>
</organism>
<keyword evidence="4" id="KW-1185">Reference proteome</keyword>
<evidence type="ECO:0000256" key="1">
    <source>
        <dbReference type="ARBA" id="ARBA00022833"/>
    </source>
</evidence>
<evidence type="ECO:0008006" key="5">
    <source>
        <dbReference type="Google" id="ProtNLM"/>
    </source>
</evidence>
<protein>
    <recommendedName>
        <fullName evidence="5">GlcNAc-PI de-N-acetylase</fullName>
    </recommendedName>
</protein>
<proteinExistence type="predicted"/>
<sequence>MTRRTFVRLVGAAAVGGAVLHAAAPAARAADGPVMVVVAHTDDDLLFLSPDILHVVQANQPLLLVYTTAGEAGEGSDYWQSLEEGIRSTYAQIAGTDNSWSDLPNGVPGRSFSRQGLDGTGIEVAFLHIPDGRTDGTGTATYGYDSIIKLWDGRIDTVGLVDGSDYYGRDDLISLLTALMVDFAPTQILTQTWPGAYTDTGDHSDHWATANFAREASHAYAAGQSLTGYYAYIIGDWDENVSGDDLDAKTAAFTNFAGYDHNIGVPYAQDTYGLWLKRQYISATE</sequence>
<name>A0ABM7Q142_SINCY</name>
<dbReference type="InterPro" id="IPR024078">
    <property type="entry name" value="LmbE-like_dom_sf"/>
</dbReference>
<dbReference type="Gene3D" id="3.40.50.10320">
    <property type="entry name" value="LmbE-like"/>
    <property type="match status" value="1"/>
</dbReference>
<dbReference type="InterPro" id="IPR006311">
    <property type="entry name" value="TAT_signal"/>
</dbReference>
<keyword evidence="1" id="KW-0862">Zinc</keyword>
<dbReference type="Pfam" id="PF02585">
    <property type="entry name" value="PIG-L"/>
    <property type="match status" value="1"/>
</dbReference>
<dbReference type="SUPFAM" id="SSF102588">
    <property type="entry name" value="LmbE-like"/>
    <property type="match status" value="1"/>
</dbReference>
<dbReference type="InterPro" id="IPR003737">
    <property type="entry name" value="GlcNAc_PI_deacetylase-related"/>
</dbReference>
<evidence type="ECO:0000256" key="2">
    <source>
        <dbReference type="SAM" id="SignalP"/>
    </source>
</evidence>
<dbReference type="PROSITE" id="PS51318">
    <property type="entry name" value="TAT"/>
    <property type="match status" value="1"/>
</dbReference>
<keyword evidence="2" id="KW-0732">Signal</keyword>
<dbReference type="PANTHER" id="PTHR12993:SF11">
    <property type="entry name" value="N-ACETYLGLUCOSAMINYL-PHOSPHATIDYLINOSITOL DE-N-ACETYLASE"/>
    <property type="match status" value="1"/>
</dbReference>
<dbReference type="EMBL" id="AP024525">
    <property type="protein sequence ID" value="BCT78284.1"/>
    <property type="molecule type" value="Genomic_DNA"/>
</dbReference>
<reference evidence="3 4" key="1">
    <citation type="journal article" date="2021" name="J. Biosci. Bioeng.">
        <title>Identification and characterization of a chc gene cluster responsible for the aromatization pathway of cyclohexanecarboxylate degradation in Sinomonas cyclohexanicum ATCC 51369.</title>
        <authorList>
            <person name="Yamamoto T."/>
            <person name="Hasegawa Y."/>
            <person name="Lau P.C.K."/>
            <person name="Iwaki H."/>
        </authorList>
    </citation>
    <scope>NUCLEOTIDE SEQUENCE [LARGE SCALE GENOMIC DNA]</scope>
    <source>
        <strain evidence="3 4">ATCC 51369</strain>
    </source>
</reference>